<dbReference type="Proteomes" id="UP000240621">
    <property type="component" value="Unassembled WGS sequence"/>
</dbReference>
<dbReference type="RefSeq" id="WP_106542391.1">
    <property type="nucleotide sequence ID" value="NZ_BLAU01000001.1"/>
</dbReference>
<evidence type="ECO:0000313" key="3">
    <source>
        <dbReference type="Proteomes" id="UP000240621"/>
    </source>
</evidence>
<dbReference type="EMBL" id="BLAU01000001">
    <property type="protein sequence ID" value="GET21386.1"/>
    <property type="molecule type" value="Genomic_DNA"/>
</dbReference>
<reference evidence="1 4" key="2">
    <citation type="submission" date="2019-10" db="EMBL/GenBank/DDBJ databases">
        <title>Prolixibacter strains distinguished by the presence of nitrate reductase genes were adept at nitrate-dependent anaerobic corrosion of metallic iron and carbon steel.</title>
        <authorList>
            <person name="Iino T."/>
            <person name="Shono N."/>
            <person name="Ito K."/>
            <person name="Nakamura R."/>
            <person name="Sueoka K."/>
            <person name="Harayama S."/>
            <person name="Ohkuma M."/>
        </authorList>
    </citation>
    <scope>NUCLEOTIDE SEQUENCE [LARGE SCALE GENOMIC DNA]</scope>
    <source>
        <strain evidence="1 4">MIC1-1</strain>
    </source>
</reference>
<evidence type="ECO:0000313" key="1">
    <source>
        <dbReference type="EMBL" id="GET21386.1"/>
    </source>
</evidence>
<protein>
    <submittedName>
        <fullName evidence="1">DUF4924 domain-containing protein</fullName>
    </submittedName>
    <submittedName>
        <fullName evidence="2">Uncharacterized protein DUF4924</fullName>
    </submittedName>
</protein>
<sequence length="180" mass="21231">MLIARQKRKENIVEYILYMWQLEDLIRANQFDMDRIRQNIVDKFDSKDGEREEIARWYENLVLMMERENIKEKGHLQINKNQVNDLYEFHLLVTKSGQLPQYDMLFRQAKPFIDEFSAKARGAGENDIETSLNALYGVLLLKLKGEEVSPGTLASVKMFSQFLAHLAQYYKQYESGKLEL</sequence>
<name>A0A2P8CCZ8_9BACT</name>
<proteinExistence type="predicted"/>
<accession>A0A2P8CCZ8</accession>
<evidence type="ECO:0000313" key="2">
    <source>
        <dbReference type="EMBL" id="PSK82799.1"/>
    </source>
</evidence>
<dbReference type="EMBL" id="PYGC01000005">
    <property type="protein sequence ID" value="PSK82799.1"/>
    <property type="molecule type" value="Genomic_DNA"/>
</dbReference>
<dbReference type="Pfam" id="PF16271">
    <property type="entry name" value="DUF4924"/>
    <property type="match status" value="1"/>
</dbReference>
<keyword evidence="4" id="KW-1185">Reference proteome</keyword>
<comment type="caution">
    <text evidence="2">The sequence shown here is derived from an EMBL/GenBank/DDBJ whole genome shotgun (WGS) entry which is preliminary data.</text>
</comment>
<organism evidence="2 3">
    <name type="scientific">Prolixibacter denitrificans</name>
    <dbReference type="NCBI Taxonomy" id="1541063"/>
    <lineage>
        <taxon>Bacteria</taxon>
        <taxon>Pseudomonadati</taxon>
        <taxon>Bacteroidota</taxon>
        <taxon>Bacteroidia</taxon>
        <taxon>Marinilabiliales</taxon>
        <taxon>Prolixibacteraceae</taxon>
        <taxon>Prolixibacter</taxon>
    </lineage>
</organism>
<reference evidence="2 3" key="1">
    <citation type="submission" date="2018-03" db="EMBL/GenBank/DDBJ databases">
        <title>Genomic Encyclopedia of Archaeal and Bacterial Type Strains, Phase II (KMG-II): from individual species to whole genera.</title>
        <authorList>
            <person name="Goeker M."/>
        </authorList>
    </citation>
    <scope>NUCLEOTIDE SEQUENCE [LARGE SCALE GENOMIC DNA]</scope>
    <source>
        <strain evidence="2 3">DSM 27267</strain>
    </source>
</reference>
<gene>
    <name evidence="2" type="ORF">CLV93_105193</name>
    <name evidence="1" type="ORF">JCM18694_16320</name>
</gene>
<dbReference type="InterPro" id="IPR032574">
    <property type="entry name" value="DUF4924"/>
</dbReference>
<dbReference type="Proteomes" id="UP000396862">
    <property type="component" value="Unassembled WGS sequence"/>
</dbReference>
<dbReference type="AlphaFoldDB" id="A0A2P8CCZ8"/>
<dbReference type="OrthoDB" id="1095125at2"/>
<evidence type="ECO:0000313" key="4">
    <source>
        <dbReference type="Proteomes" id="UP000396862"/>
    </source>
</evidence>